<reference evidence="1 2" key="1">
    <citation type="submission" date="2020-12" db="EMBL/GenBank/DDBJ databases">
        <title>Dynamics of Baltic Sea phages driven by environmental changes.</title>
        <authorList>
            <person name="Hoetzinger M."/>
            <person name="Nilsson E."/>
            <person name="Holmfeldt K."/>
        </authorList>
    </citation>
    <scope>NUCLEOTIDE SEQUENCE [LARGE SCALE GENOMIC DNA]</scope>
</reference>
<name>A0A7T8IWN6_9CAUD</name>
<protein>
    <submittedName>
        <fullName evidence="1">Uncharacterized protein</fullName>
    </submittedName>
</protein>
<accession>A0A7T8IWN6</accession>
<dbReference type="Proteomes" id="UP000595566">
    <property type="component" value="Segment"/>
</dbReference>
<proteinExistence type="predicted"/>
<evidence type="ECO:0000313" key="2">
    <source>
        <dbReference type="Proteomes" id="UP000595566"/>
    </source>
</evidence>
<evidence type="ECO:0000313" key="1">
    <source>
        <dbReference type="EMBL" id="QQO91756.1"/>
    </source>
</evidence>
<organism evidence="1 2">
    <name type="scientific">Flavobacterium phage vB_FspM_immuto_2-6A</name>
    <dbReference type="NCBI Taxonomy" id="2801477"/>
    <lineage>
        <taxon>Viruses</taxon>
        <taxon>Duplodnaviria</taxon>
        <taxon>Heunggongvirae</taxon>
        <taxon>Uroviricota</taxon>
        <taxon>Caudoviricetes</taxon>
        <taxon>Immutovirus</taxon>
        <taxon>Immutovirus immuto</taxon>
    </lineage>
</organism>
<keyword evidence="2" id="KW-1185">Reference proteome</keyword>
<gene>
    <name evidence="1" type="ORF">immuto26A_77</name>
</gene>
<sequence>MSDSVKKYHELFEEGRSIDSTTNQISTMTIIEVLRASDCAGNLKHLLRVATDISRKGPNLSPATVFQIAGEEAKVDELCSKEKQEQWNNQE</sequence>
<dbReference type="EMBL" id="MW353175">
    <property type="protein sequence ID" value="QQO91756.1"/>
    <property type="molecule type" value="Genomic_DNA"/>
</dbReference>